<comment type="caution">
    <text evidence="6">The sequence shown here is derived from an EMBL/GenBank/DDBJ whole genome shotgun (WGS) entry which is preliminary data.</text>
</comment>
<proteinExistence type="inferred from homology"/>
<feature type="domain" description="Transposase IS4-like" evidence="5">
    <location>
        <begin position="68"/>
        <end position="264"/>
    </location>
</feature>
<dbReference type="NCBIfam" id="NF033592">
    <property type="entry name" value="transpos_IS4_1"/>
    <property type="match status" value="1"/>
</dbReference>
<organism evidence="6">
    <name type="scientific">marine sediment metagenome</name>
    <dbReference type="NCBI Taxonomy" id="412755"/>
    <lineage>
        <taxon>unclassified sequences</taxon>
        <taxon>metagenomes</taxon>
        <taxon>ecological metagenomes</taxon>
    </lineage>
</organism>
<dbReference type="InterPro" id="IPR002559">
    <property type="entry name" value="Transposase_11"/>
</dbReference>
<evidence type="ECO:0000313" key="6">
    <source>
        <dbReference type="EMBL" id="GAG09625.1"/>
    </source>
</evidence>
<keyword evidence="4" id="KW-0233">DNA recombination</keyword>
<feature type="non-terminal residue" evidence="6">
    <location>
        <position position="266"/>
    </location>
</feature>
<dbReference type="GO" id="GO:0004803">
    <property type="term" value="F:transposase activity"/>
    <property type="evidence" value="ECO:0007669"/>
    <property type="project" value="InterPro"/>
</dbReference>
<dbReference type="AlphaFoldDB" id="X0UV75"/>
<feature type="non-terminal residue" evidence="6">
    <location>
        <position position="1"/>
    </location>
</feature>
<name>X0UV75_9ZZZZ</name>
<dbReference type="InterPro" id="IPR047952">
    <property type="entry name" value="Transpos_IS4"/>
</dbReference>
<dbReference type="Gene3D" id="3.90.350.10">
    <property type="entry name" value="Transposase Inhibitor Protein From Tn5, Chain A, domain 1"/>
    <property type="match status" value="1"/>
</dbReference>
<gene>
    <name evidence="6" type="ORF">S01H1_42796</name>
</gene>
<dbReference type="GO" id="GO:0006313">
    <property type="term" value="P:DNA transposition"/>
    <property type="evidence" value="ECO:0007669"/>
    <property type="project" value="InterPro"/>
</dbReference>
<accession>X0UV75</accession>
<reference evidence="6" key="1">
    <citation type="journal article" date="2014" name="Front. Microbiol.">
        <title>High frequency of phylogenetically diverse reductive dehalogenase-homologous genes in deep subseafloor sedimentary metagenomes.</title>
        <authorList>
            <person name="Kawai M."/>
            <person name="Futagami T."/>
            <person name="Toyoda A."/>
            <person name="Takaki Y."/>
            <person name="Nishi S."/>
            <person name="Hori S."/>
            <person name="Arai W."/>
            <person name="Tsubouchi T."/>
            <person name="Morono Y."/>
            <person name="Uchiyama I."/>
            <person name="Ito T."/>
            <person name="Fujiyama A."/>
            <person name="Inagaki F."/>
            <person name="Takami H."/>
        </authorList>
    </citation>
    <scope>NUCLEOTIDE SEQUENCE</scope>
    <source>
        <strain evidence="6">Expedition CK06-06</strain>
    </source>
</reference>
<dbReference type="EMBL" id="BARS01027234">
    <property type="protein sequence ID" value="GAG09625.1"/>
    <property type="molecule type" value="Genomic_DNA"/>
</dbReference>
<dbReference type="InterPro" id="IPR012337">
    <property type="entry name" value="RNaseH-like_sf"/>
</dbReference>
<keyword evidence="3" id="KW-0238">DNA-binding</keyword>
<dbReference type="Pfam" id="PF01609">
    <property type="entry name" value="DDE_Tnp_1"/>
    <property type="match status" value="1"/>
</dbReference>
<dbReference type="PANTHER" id="PTHR33258:SF1">
    <property type="entry name" value="TRANSPOSASE INSL FOR INSERTION SEQUENCE ELEMENT IS186A-RELATED"/>
    <property type="match status" value="1"/>
</dbReference>
<protein>
    <recommendedName>
        <fullName evidence="5">Transposase IS4-like domain-containing protein</fullName>
    </recommendedName>
</protein>
<sequence>TSLRGLQQASELKKVQRMLGCPRASLGSLSEAATVFDSKLMQEVIQNLSEKLQPISSNSKLDNISGILTAVDGTLIPALSKMTWAMWKTDRQAVKAHAQFDLQKHVPVKITITEGNGGEIEVLANELESGRIYVKDRGYASLALFQEILDNESSFVCRLRDNSVYDIFEEYDLTDDAKNAGILFDRKVRLGRSTKTKKMLSVPVRLIAIKCTPHKKRSKTGRGGPEQGEILLVATDRFDLEADVIALIFKQRWTIEIFFRFFKHVL</sequence>
<dbReference type="PANTHER" id="PTHR33258">
    <property type="entry name" value="TRANSPOSASE INSL FOR INSERTION SEQUENCE ELEMENT IS186A-RELATED"/>
    <property type="match status" value="1"/>
</dbReference>
<evidence type="ECO:0000259" key="5">
    <source>
        <dbReference type="Pfam" id="PF01609"/>
    </source>
</evidence>
<dbReference type="GO" id="GO:0003677">
    <property type="term" value="F:DNA binding"/>
    <property type="evidence" value="ECO:0007669"/>
    <property type="project" value="UniProtKB-KW"/>
</dbReference>
<evidence type="ECO:0000256" key="4">
    <source>
        <dbReference type="ARBA" id="ARBA00023172"/>
    </source>
</evidence>
<evidence type="ECO:0000256" key="3">
    <source>
        <dbReference type="ARBA" id="ARBA00023125"/>
    </source>
</evidence>
<evidence type="ECO:0000256" key="2">
    <source>
        <dbReference type="ARBA" id="ARBA00022578"/>
    </source>
</evidence>
<keyword evidence="2" id="KW-0815">Transposition</keyword>
<evidence type="ECO:0000256" key="1">
    <source>
        <dbReference type="ARBA" id="ARBA00010075"/>
    </source>
</evidence>
<comment type="similarity">
    <text evidence="1">Belongs to the transposase 11 family.</text>
</comment>
<dbReference type="SUPFAM" id="SSF53098">
    <property type="entry name" value="Ribonuclease H-like"/>
    <property type="match status" value="1"/>
</dbReference>